<dbReference type="AlphaFoldDB" id="A0A0J5P448"/>
<reference evidence="1 2" key="1">
    <citation type="submission" date="2014-12" db="EMBL/GenBank/DDBJ databases">
        <title>Reclassification of Actinobacillus muris as Muribacter muris.</title>
        <authorList>
            <person name="Christensen H."/>
            <person name="Nicklas W."/>
            <person name="Bisgaard M."/>
        </authorList>
    </citation>
    <scope>NUCLEOTIDE SEQUENCE [LARGE SCALE GENOMIC DNA]</scope>
    <source>
        <strain evidence="1 2">Ackerman80-443D</strain>
    </source>
</reference>
<organism evidence="1 2">
    <name type="scientific">Muribacter muris</name>
    <dbReference type="NCBI Taxonomy" id="67855"/>
    <lineage>
        <taxon>Bacteria</taxon>
        <taxon>Pseudomonadati</taxon>
        <taxon>Pseudomonadota</taxon>
        <taxon>Gammaproteobacteria</taxon>
        <taxon>Pasteurellales</taxon>
        <taxon>Pasteurellaceae</taxon>
        <taxon>Muribacter</taxon>
    </lineage>
</organism>
<keyword evidence="2" id="KW-1185">Reference proteome</keyword>
<accession>A0A0J5P448</accession>
<dbReference type="STRING" id="67855.RO21_11725"/>
<proteinExistence type="predicted"/>
<dbReference type="RefSeq" id="WP_047977962.1">
    <property type="nucleotide sequence ID" value="NZ_JWIZ01000106.1"/>
</dbReference>
<dbReference type="Proteomes" id="UP000036270">
    <property type="component" value="Unassembled WGS sequence"/>
</dbReference>
<feature type="non-terminal residue" evidence="1">
    <location>
        <position position="68"/>
    </location>
</feature>
<evidence type="ECO:0000313" key="2">
    <source>
        <dbReference type="Proteomes" id="UP000036270"/>
    </source>
</evidence>
<evidence type="ECO:0000313" key="1">
    <source>
        <dbReference type="EMBL" id="KMK50455.1"/>
    </source>
</evidence>
<sequence>MLKQFNLNELRFDDPTLTTDEEGQPIATTHGAGWYALTDPAHIEGINASITGGGEVWLEDGQLHYSGA</sequence>
<dbReference type="EMBL" id="JWIZ01000106">
    <property type="protein sequence ID" value="KMK50455.1"/>
    <property type="molecule type" value="Genomic_DNA"/>
</dbReference>
<gene>
    <name evidence="1" type="ORF">RO21_11725</name>
</gene>
<comment type="caution">
    <text evidence="1">The sequence shown here is derived from an EMBL/GenBank/DDBJ whole genome shotgun (WGS) entry which is preliminary data.</text>
</comment>
<protein>
    <submittedName>
        <fullName evidence="1">Uncharacterized protein</fullName>
    </submittedName>
</protein>
<name>A0A0J5P448_9PAST</name>